<evidence type="ECO:0000313" key="2">
    <source>
        <dbReference type="Proteomes" id="UP001358586"/>
    </source>
</evidence>
<comment type="caution">
    <text evidence="1">The sequence shown here is derived from an EMBL/GenBank/DDBJ whole genome shotgun (WGS) entry which is preliminary data.</text>
</comment>
<evidence type="ECO:0000313" key="1">
    <source>
        <dbReference type="EMBL" id="KAK5774584.1"/>
    </source>
</evidence>
<organism evidence="1 2">
    <name type="scientific">Gossypium arboreum</name>
    <name type="common">Tree cotton</name>
    <name type="synonym">Gossypium nanking</name>
    <dbReference type="NCBI Taxonomy" id="29729"/>
    <lineage>
        <taxon>Eukaryota</taxon>
        <taxon>Viridiplantae</taxon>
        <taxon>Streptophyta</taxon>
        <taxon>Embryophyta</taxon>
        <taxon>Tracheophyta</taxon>
        <taxon>Spermatophyta</taxon>
        <taxon>Magnoliopsida</taxon>
        <taxon>eudicotyledons</taxon>
        <taxon>Gunneridae</taxon>
        <taxon>Pentapetalae</taxon>
        <taxon>rosids</taxon>
        <taxon>malvids</taxon>
        <taxon>Malvales</taxon>
        <taxon>Malvaceae</taxon>
        <taxon>Malvoideae</taxon>
        <taxon>Gossypium</taxon>
    </lineage>
</organism>
<sequence>MNSTQEAMIVLDKDELEEVQDPLIKSPQSKRKRREDVAGLMAKIKKMERDLAKWDKEL</sequence>
<reference evidence="1 2" key="1">
    <citation type="submission" date="2023-03" db="EMBL/GenBank/DDBJ databases">
        <title>WGS of Gossypium arboreum.</title>
        <authorList>
            <person name="Yu D."/>
        </authorList>
    </citation>
    <scope>NUCLEOTIDE SEQUENCE [LARGE SCALE GENOMIC DNA]</scope>
    <source>
        <tissue evidence="1">Leaf</tissue>
    </source>
</reference>
<dbReference type="EMBL" id="JARKNE010000012">
    <property type="protein sequence ID" value="KAK5774584.1"/>
    <property type="molecule type" value="Genomic_DNA"/>
</dbReference>
<proteinExistence type="predicted"/>
<keyword evidence="2" id="KW-1185">Reference proteome</keyword>
<protein>
    <submittedName>
        <fullName evidence="1">Uncharacterized protein</fullName>
    </submittedName>
</protein>
<dbReference type="Proteomes" id="UP001358586">
    <property type="component" value="Chromosome 12"/>
</dbReference>
<accession>A0ABR0MKQ1</accession>
<gene>
    <name evidence="1" type="ORF">PVK06_042440</name>
</gene>
<name>A0ABR0MKQ1_GOSAR</name>